<comment type="similarity">
    <text evidence="9">Belongs to the TatA/E family.</text>
</comment>
<evidence type="ECO:0000313" key="11">
    <source>
        <dbReference type="Proteomes" id="UP000266292"/>
    </source>
</evidence>
<evidence type="ECO:0000256" key="4">
    <source>
        <dbReference type="ARBA" id="ARBA00022692"/>
    </source>
</evidence>
<evidence type="ECO:0000256" key="5">
    <source>
        <dbReference type="ARBA" id="ARBA00022927"/>
    </source>
</evidence>
<dbReference type="STRING" id="709015.GCA_000472485_02944"/>
<comment type="subunit">
    <text evidence="9">Forms a complex with TatC.</text>
</comment>
<dbReference type="GO" id="GO:0043953">
    <property type="term" value="P:protein transport by the Tat complex"/>
    <property type="evidence" value="ECO:0007669"/>
    <property type="project" value="UniProtKB-UniRule"/>
</dbReference>
<evidence type="ECO:0000256" key="2">
    <source>
        <dbReference type="ARBA" id="ARBA00022448"/>
    </source>
</evidence>
<reference evidence="11" key="1">
    <citation type="submission" date="2017-05" db="EMBL/GenBank/DDBJ databases">
        <authorList>
            <person name="Ray J."/>
            <person name="Price M."/>
            <person name="Deutschbauer A."/>
        </authorList>
    </citation>
    <scope>NUCLEOTIDE SEQUENCE [LARGE SCALE GENOMIC DNA]</scope>
    <source>
        <strain evidence="11">DSM 19842</strain>
    </source>
</reference>
<organism evidence="10 11">
    <name type="scientific">Pontibacter actiniarum</name>
    <dbReference type="NCBI Taxonomy" id="323450"/>
    <lineage>
        <taxon>Bacteria</taxon>
        <taxon>Pseudomonadati</taxon>
        <taxon>Bacteroidota</taxon>
        <taxon>Cytophagia</taxon>
        <taxon>Cytophagales</taxon>
        <taxon>Hymenobacteraceae</taxon>
        <taxon>Pontibacter</taxon>
    </lineage>
</organism>
<dbReference type="PANTHER" id="PTHR42982:SF1">
    <property type="entry name" value="SEC-INDEPENDENT PROTEIN TRANSLOCASE PROTEIN TATA"/>
    <property type="match status" value="1"/>
</dbReference>
<evidence type="ECO:0000256" key="6">
    <source>
        <dbReference type="ARBA" id="ARBA00022989"/>
    </source>
</evidence>
<evidence type="ECO:0000256" key="9">
    <source>
        <dbReference type="HAMAP-Rule" id="MF_00236"/>
    </source>
</evidence>
<evidence type="ECO:0000256" key="3">
    <source>
        <dbReference type="ARBA" id="ARBA00022475"/>
    </source>
</evidence>
<feature type="transmembrane region" description="Helical" evidence="9">
    <location>
        <begin position="6"/>
        <end position="29"/>
    </location>
</feature>
<keyword evidence="7 9" id="KW-0811">Translocation</keyword>
<comment type="function">
    <text evidence="9">Part of the twin-arginine translocation (Tat) system that transports large folded proteins containing a characteristic twin-arginine motif in their signal peptide across membranes. TatA could form the protein-conducting channel of the Tat system.</text>
</comment>
<keyword evidence="4 9" id="KW-0812">Transmembrane</keyword>
<dbReference type="GO" id="GO:0008320">
    <property type="term" value="F:protein transmembrane transporter activity"/>
    <property type="evidence" value="ECO:0007669"/>
    <property type="project" value="UniProtKB-UniRule"/>
</dbReference>
<dbReference type="HAMAP" id="MF_00236">
    <property type="entry name" value="TatA_E"/>
    <property type="match status" value="1"/>
</dbReference>
<keyword evidence="5 9" id="KW-0653">Protein transport</keyword>
<dbReference type="InterPro" id="IPR006312">
    <property type="entry name" value="TatA/E"/>
</dbReference>
<evidence type="ECO:0000256" key="7">
    <source>
        <dbReference type="ARBA" id="ARBA00023010"/>
    </source>
</evidence>
<evidence type="ECO:0000313" key="10">
    <source>
        <dbReference type="EMBL" id="ARS36544.1"/>
    </source>
</evidence>
<gene>
    <name evidence="9" type="primary">tatA</name>
    <name evidence="10" type="ORF">CA264_14520</name>
</gene>
<protein>
    <recommendedName>
        <fullName evidence="9">Sec-independent protein translocase protein TatA</fullName>
    </recommendedName>
</protein>
<dbReference type="OrthoDB" id="9812812at2"/>
<keyword evidence="8 9" id="KW-0472">Membrane</keyword>
<dbReference type="KEGG" id="pact:CA264_14520"/>
<name>A0A1X9YUT3_9BACT</name>
<evidence type="ECO:0000256" key="1">
    <source>
        <dbReference type="ARBA" id="ARBA00004162"/>
    </source>
</evidence>
<accession>A0A1X9YUT3</accession>
<dbReference type="InterPro" id="IPR003369">
    <property type="entry name" value="TatA/B/E"/>
</dbReference>
<dbReference type="Pfam" id="PF02416">
    <property type="entry name" value="TatA_B_E"/>
    <property type="match status" value="1"/>
</dbReference>
<keyword evidence="11" id="KW-1185">Reference proteome</keyword>
<dbReference type="Proteomes" id="UP000266292">
    <property type="component" value="Chromosome"/>
</dbReference>
<keyword evidence="3 9" id="KW-1003">Cell membrane</keyword>
<proteinExistence type="inferred from homology"/>
<keyword evidence="6 9" id="KW-1133">Transmembrane helix</keyword>
<dbReference type="RefSeq" id="WP_025608129.1">
    <property type="nucleotide sequence ID" value="NZ_CP021235.1"/>
</dbReference>
<evidence type="ECO:0000256" key="8">
    <source>
        <dbReference type="ARBA" id="ARBA00023136"/>
    </source>
</evidence>
<dbReference type="NCBIfam" id="TIGR01411">
    <property type="entry name" value="tatAE"/>
    <property type="match status" value="1"/>
</dbReference>
<dbReference type="EMBL" id="CP021235">
    <property type="protein sequence ID" value="ARS36544.1"/>
    <property type="molecule type" value="Genomic_DNA"/>
</dbReference>
<dbReference type="PANTHER" id="PTHR42982">
    <property type="entry name" value="SEC-INDEPENDENT PROTEIN TRANSLOCASE PROTEIN TATA"/>
    <property type="match status" value="1"/>
</dbReference>
<dbReference type="Gene3D" id="1.20.5.3310">
    <property type="match status" value="1"/>
</dbReference>
<dbReference type="GO" id="GO:0033281">
    <property type="term" value="C:TAT protein transport complex"/>
    <property type="evidence" value="ECO:0007669"/>
    <property type="project" value="UniProtKB-UniRule"/>
</dbReference>
<keyword evidence="2 9" id="KW-0813">Transport</keyword>
<sequence>MGITNIFLFIGGLGGTEVILILFAILLLFGAKRIPELARGMGRGIREFKDATKEIKSDIETSVKDDSTTK</sequence>
<dbReference type="AlphaFoldDB" id="A0A1X9YUT3"/>
<comment type="subcellular location">
    <subcellularLocation>
        <location evidence="1 9">Cell membrane</location>
        <topology evidence="1 9">Single-pass membrane protein</topology>
    </subcellularLocation>
</comment>